<gene>
    <name evidence="2" type="ORF">GIL414_LOCUS38099</name>
</gene>
<comment type="caution">
    <text evidence="2">The sequence shown here is derived from an EMBL/GenBank/DDBJ whole genome shotgun (WGS) entry which is preliminary data.</text>
</comment>
<dbReference type="SUPFAM" id="SSF49265">
    <property type="entry name" value="Fibronectin type III"/>
    <property type="match status" value="1"/>
</dbReference>
<dbReference type="PROSITE" id="PS50853">
    <property type="entry name" value="FN3"/>
    <property type="match status" value="1"/>
</dbReference>
<name>A0A8S2YVB1_9BILA</name>
<proteinExistence type="predicted"/>
<dbReference type="EMBL" id="CAJOBJ010099657">
    <property type="protein sequence ID" value="CAF4581480.1"/>
    <property type="molecule type" value="Genomic_DNA"/>
</dbReference>
<evidence type="ECO:0000313" key="3">
    <source>
        <dbReference type="Proteomes" id="UP000681720"/>
    </source>
</evidence>
<sequence length="62" mass="6770">IVAQPGLDQPSIIIQDRNQLSYLIGGLKLNTKYRVQVRARTVAGLSISPAMIELTTNYSLGI</sequence>
<dbReference type="Gene3D" id="2.60.40.10">
    <property type="entry name" value="Immunoglobulins"/>
    <property type="match status" value="1"/>
</dbReference>
<organism evidence="2 3">
    <name type="scientific">Rotaria magnacalcarata</name>
    <dbReference type="NCBI Taxonomy" id="392030"/>
    <lineage>
        <taxon>Eukaryota</taxon>
        <taxon>Metazoa</taxon>
        <taxon>Spiralia</taxon>
        <taxon>Gnathifera</taxon>
        <taxon>Rotifera</taxon>
        <taxon>Eurotatoria</taxon>
        <taxon>Bdelloidea</taxon>
        <taxon>Philodinida</taxon>
        <taxon>Philodinidae</taxon>
        <taxon>Rotaria</taxon>
    </lineage>
</organism>
<dbReference type="Proteomes" id="UP000681720">
    <property type="component" value="Unassembled WGS sequence"/>
</dbReference>
<evidence type="ECO:0000313" key="2">
    <source>
        <dbReference type="EMBL" id="CAF4581480.1"/>
    </source>
</evidence>
<evidence type="ECO:0000259" key="1">
    <source>
        <dbReference type="PROSITE" id="PS50853"/>
    </source>
</evidence>
<protein>
    <recommendedName>
        <fullName evidence="1">Fibronectin type-III domain-containing protein</fullName>
    </recommendedName>
</protein>
<reference evidence="2" key="1">
    <citation type="submission" date="2021-02" db="EMBL/GenBank/DDBJ databases">
        <authorList>
            <person name="Nowell W R."/>
        </authorList>
    </citation>
    <scope>NUCLEOTIDE SEQUENCE</scope>
</reference>
<dbReference type="CDD" id="cd00063">
    <property type="entry name" value="FN3"/>
    <property type="match status" value="1"/>
</dbReference>
<feature type="domain" description="Fibronectin type-III" evidence="1">
    <location>
        <begin position="1"/>
        <end position="59"/>
    </location>
</feature>
<feature type="non-terminal residue" evidence="2">
    <location>
        <position position="1"/>
    </location>
</feature>
<dbReference type="AlphaFoldDB" id="A0A8S2YVB1"/>
<dbReference type="InterPro" id="IPR036116">
    <property type="entry name" value="FN3_sf"/>
</dbReference>
<accession>A0A8S2YVB1</accession>
<dbReference type="InterPro" id="IPR013783">
    <property type="entry name" value="Ig-like_fold"/>
</dbReference>
<dbReference type="InterPro" id="IPR003961">
    <property type="entry name" value="FN3_dom"/>
</dbReference>